<dbReference type="InterPro" id="IPR039564">
    <property type="entry name" value="Peptidase_C39-like"/>
</dbReference>
<evidence type="ECO:0000259" key="1">
    <source>
        <dbReference type="Pfam" id="PF13529"/>
    </source>
</evidence>
<protein>
    <recommendedName>
        <fullName evidence="1">Peptidase C39-like domain-containing protein</fullName>
    </recommendedName>
</protein>
<accession>A0ABP9FLZ4</accession>
<dbReference type="Pfam" id="PF13529">
    <property type="entry name" value="Peptidase_C39_2"/>
    <property type="match status" value="1"/>
</dbReference>
<evidence type="ECO:0000313" key="2">
    <source>
        <dbReference type="EMBL" id="GAA4904475.1"/>
    </source>
</evidence>
<dbReference type="InterPro" id="IPR038765">
    <property type="entry name" value="Papain-like_cys_pep_sf"/>
</dbReference>
<keyword evidence="3" id="KW-1185">Reference proteome</keyword>
<comment type="caution">
    <text evidence="2">The sequence shown here is derived from an EMBL/GenBank/DDBJ whole genome shotgun (WGS) entry which is preliminary data.</text>
</comment>
<dbReference type="Proteomes" id="UP001501436">
    <property type="component" value="Unassembled WGS sequence"/>
</dbReference>
<dbReference type="EMBL" id="BAABJI010000001">
    <property type="protein sequence ID" value="GAA4904475.1"/>
    <property type="molecule type" value="Genomic_DNA"/>
</dbReference>
<organism evidence="2 3">
    <name type="scientific">Mucilaginibacter defluvii</name>
    <dbReference type="NCBI Taxonomy" id="1196019"/>
    <lineage>
        <taxon>Bacteria</taxon>
        <taxon>Pseudomonadati</taxon>
        <taxon>Bacteroidota</taxon>
        <taxon>Sphingobacteriia</taxon>
        <taxon>Sphingobacteriales</taxon>
        <taxon>Sphingobacteriaceae</taxon>
        <taxon>Mucilaginibacter</taxon>
    </lineage>
</organism>
<sequence length="389" mass="42291">MQHLQMDGTLKLKPYWKDAWTVKSTSGKTLILVPAPENHIDNKDISIRRFFIFGGNGTSVNNGTIVELLGVKYDVNDQFDFLLKNYDRDNITGFNGDIIQYDLNYHLLSTSSFKKGIRTNNLTTIESGSAILNRGVVFGRPGLKTNTTCEPITPINIGFPATFCTGGTIYYSVERAYDGQCITSEVRTYMYTVCPGSSSGSNGSGSGSGSGSNSGGVGGPPYGGVVVTVGDADHRLPNSNKLPPSSTTDTQFPNLCVFKSMEWVAKYFDSNATEHSILQAYCNSKVTDGVTYGAIFLNVVQNGINSTEVPALVSKYFNYTESISTIESAINAGHPLLASILVGPNSGHEVMITGYNDDGTIEYFDPQIGTYFEKQPNQFYNLIEITSKK</sequence>
<gene>
    <name evidence="2" type="ORF">GCM10023313_03820</name>
</gene>
<reference evidence="3" key="1">
    <citation type="journal article" date="2019" name="Int. J. Syst. Evol. Microbiol.">
        <title>The Global Catalogue of Microorganisms (GCM) 10K type strain sequencing project: providing services to taxonomists for standard genome sequencing and annotation.</title>
        <authorList>
            <consortium name="The Broad Institute Genomics Platform"/>
            <consortium name="The Broad Institute Genome Sequencing Center for Infectious Disease"/>
            <person name="Wu L."/>
            <person name="Ma J."/>
        </authorList>
    </citation>
    <scope>NUCLEOTIDE SEQUENCE [LARGE SCALE GENOMIC DNA]</scope>
    <source>
        <strain evidence="3">JCM 18283</strain>
    </source>
</reference>
<name>A0ABP9FLZ4_9SPHI</name>
<evidence type="ECO:0000313" key="3">
    <source>
        <dbReference type="Proteomes" id="UP001501436"/>
    </source>
</evidence>
<dbReference type="SUPFAM" id="SSF54001">
    <property type="entry name" value="Cysteine proteinases"/>
    <property type="match status" value="1"/>
</dbReference>
<feature type="domain" description="Peptidase C39-like" evidence="1">
    <location>
        <begin position="252"/>
        <end position="366"/>
    </location>
</feature>
<proteinExistence type="predicted"/>